<sequence length="251" mass="28322">MVKSSLRFTGQVKPCASYRSNYDFSFDMAFGGTGYALSFPLVEALAPVIDECIERYPRLKVSDYLSSSCSADLGVGLTIEMGIQQIDLHGDKSGFLSSHPQSPLPSLHHFDAIEPFFPFKNQPSNWSFSVSWAYSAHIYESIIPRSVLRRPLETFSPWKSDTPPLFIFNTRWLSNDPCEAPHVFFLDSVQKMENNLVLTTYNRTSARNLPPCLFTGNHSADSVTQGSWNNRMLRCGICSWNRGCSHQVKNM</sequence>
<evidence type="ECO:0000313" key="2">
    <source>
        <dbReference type="Proteomes" id="UP001054252"/>
    </source>
</evidence>
<gene>
    <name evidence="1" type="ORF">SLEP1_g27158</name>
</gene>
<reference evidence="1 2" key="1">
    <citation type="journal article" date="2021" name="Commun. Biol.">
        <title>The genome of Shorea leprosula (Dipterocarpaceae) highlights the ecological relevance of drought in aseasonal tropical rainforests.</title>
        <authorList>
            <person name="Ng K.K.S."/>
            <person name="Kobayashi M.J."/>
            <person name="Fawcett J.A."/>
            <person name="Hatakeyama M."/>
            <person name="Paape T."/>
            <person name="Ng C.H."/>
            <person name="Ang C.C."/>
            <person name="Tnah L.H."/>
            <person name="Lee C.T."/>
            <person name="Nishiyama T."/>
            <person name="Sese J."/>
            <person name="O'Brien M.J."/>
            <person name="Copetti D."/>
            <person name="Mohd Noor M.I."/>
            <person name="Ong R.C."/>
            <person name="Putra M."/>
            <person name="Sireger I.Z."/>
            <person name="Indrioko S."/>
            <person name="Kosugi Y."/>
            <person name="Izuno A."/>
            <person name="Isagi Y."/>
            <person name="Lee S.L."/>
            <person name="Shimizu K.K."/>
        </authorList>
    </citation>
    <scope>NUCLEOTIDE SEQUENCE [LARGE SCALE GENOMIC DNA]</scope>
    <source>
        <strain evidence="1">214</strain>
    </source>
</reference>
<organism evidence="1 2">
    <name type="scientific">Rubroshorea leprosula</name>
    <dbReference type="NCBI Taxonomy" id="152421"/>
    <lineage>
        <taxon>Eukaryota</taxon>
        <taxon>Viridiplantae</taxon>
        <taxon>Streptophyta</taxon>
        <taxon>Embryophyta</taxon>
        <taxon>Tracheophyta</taxon>
        <taxon>Spermatophyta</taxon>
        <taxon>Magnoliopsida</taxon>
        <taxon>eudicotyledons</taxon>
        <taxon>Gunneridae</taxon>
        <taxon>Pentapetalae</taxon>
        <taxon>rosids</taxon>
        <taxon>malvids</taxon>
        <taxon>Malvales</taxon>
        <taxon>Dipterocarpaceae</taxon>
        <taxon>Rubroshorea</taxon>
    </lineage>
</organism>
<dbReference type="AlphaFoldDB" id="A0AAV5JSC0"/>
<name>A0AAV5JSC0_9ROSI</name>
<dbReference type="Pfam" id="PF04646">
    <property type="entry name" value="DUF604"/>
    <property type="match status" value="1"/>
</dbReference>
<dbReference type="Proteomes" id="UP001054252">
    <property type="component" value="Unassembled WGS sequence"/>
</dbReference>
<proteinExistence type="predicted"/>
<accession>A0AAV5JSC0</accession>
<dbReference type="InterPro" id="IPR006740">
    <property type="entry name" value="DUF604"/>
</dbReference>
<protein>
    <submittedName>
        <fullName evidence="1">Uncharacterized protein</fullName>
    </submittedName>
</protein>
<dbReference type="EMBL" id="BPVZ01000046">
    <property type="protein sequence ID" value="GKV16527.1"/>
    <property type="molecule type" value="Genomic_DNA"/>
</dbReference>
<comment type="caution">
    <text evidence="1">The sequence shown here is derived from an EMBL/GenBank/DDBJ whole genome shotgun (WGS) entry which is preliminary data.</text>
</comment>
<dbReference type="Gene3D" id="3.90.550.50">
    <property type="match status" value="1"/>
</dbReference>
<keyword evidence="2" id="KW-1185">Reference proteome</keyword>
<dbReference type="PANTHER" id="PTHR10811">
    <property type="entry name" value="FRINGE-RELATED"/>
    <property type="match status" value="1"/>
</dbReference>
<evidence type="ECO:0000313" key="1">
    <source>
        <dbReference type="EMBL" id="GKV16527.1"/>
    </source>
</evidence>